<dbReference type="Proteomes" id="UP001516662">
    <property type="component" value="Unassembled WGS sequence"/>
</dbReference>
<keyword evidence="1" id="KW-1133">Transmembrane helix</keyword>
<dbReference type="RefSeq" id="WP_193535027.1">
    <property type="nucleotide sequence ID" value="NZ_JADCLJ010000011.1"/>
</dbReference>
<sequence>MSYYAWIIINVLFVFCSGVYIWLFQQNQSLSVITGQLLAQAGILLFLVNVNMYFIFLVIRKSKIRKLRTTLAKLSRKMMKVHIPLGIVGTAFVTIHAIIMLIELGNRIGFFHGKLVSGYLSISFLMLTLFAGYLRHKKSSGFRKKFHRTTAFAFTVAFTIHLFFPLY</sequence>
<dbReference type="EMBL" id="JADCLJ010000011">
    <property type="protein sequence ID" value="MBE4907549.1"/>
    <property type="molecule type" value="Genomic_DNA"/>
</dbReference>
<keyword evidence="1" id="KW-0472">Membrane</keyword>
<feature type="transmembrane region" description="Helical" evidence="1">
    <location>
        <begin position="116"/>
        <end position="134"/>
    </location>
</feature>
<evidence type="ECO:0000313" key="3">
    <source>
        <dbReference type="Proteomes" id="UP001516662"/>
    </source>
</evidence>
<organism evidence="2 3">
    <name type="scientific">Litchfieldia luteola</name>
    <dbReference type="NCBI Taxonomy" id="682179"/>
    <lineage>
        <taxon>Bacteria</taxon>
        <taxon>Bacillati</taxon>
        <taxon>Bacillota</taxon>
        <taxon>Bacilli</taxon>
        <taxon>Bacillales</taxon>
        <taxon>Bacillaceae</taxon>
        <taxon>Litchfieldia</taxon>
    </lineage>
</organism>
<feature type="transmembrane region" description="Helical" evidence="1">
    <location>
        <begin position="7"/>
        <end position="25"/>
    </location>
</feature>
<protein>
    <submittedName>
        <fullName evidence="2">Uncharacterized protein</fullName>
    </submittedName>
</protein>
<evidence type="ECO:0000256" key="1">
    <source>
        <dbReference type="SAM" id="Phobius"/>
    </source>
</evidence>
<feature type="transmembrane region" description="Helical" evidence="1">
    <location>
        <begin position="146"/>
        <end position="164"/>
    </location>
</feature>
<name>A0ABR9QGD9_9BACI</name>
<feature type="transmembrane region" description="Helical" evidence="1">
    <location>
        <begin position="81"/>
        <end position="104"/>
    </location>
</feature>
<keyword evidence="1" id="KW-0812">Transmembrane</keyword>
<proteinExistence type="predicted"/>
<reference evidence="2 3" key="1">
    <citation type="submission" date="2020-10" db="EMBL/GenBank/DDBJ databases">
        <title>Bacillus sp. HD4P25, an endophyte from a halophyte.</title>
        <authorList>
            <person name="Sun J.-Q."/>
        </authorList>
    </citation>
    <scope>NUCLEOTIDE SEQUENCE [LARGE SCALE GENOMIC DNA]</scope>
    <source>
        <strain evidence="2 3">YIM 93174</strain>
    </source>
</reference>
<comment type="caution">
    <text evidence="2">The sequence shown here is derived from an EMBL/GenBank/DDBJ whole genome shotgun (WGS) entry which is preliminary data.</text>
</comment>
<gene>
    <name evidence="2" type="ORF">IMZ08_05660</name>
</gene>
<evidence type="ECO:0000313" key="2">
    <source>
        <dbReference type="EMBL" id="MBE4907549.1"/>
    </source>
</evidence>
<feature type="transmembrane region" description="Helical" evidence="1">
    <location>
        <begin position="37"/>
        <end position="60"/>
    </location>
</feature>
<accession>A0ABR9QGD9</accession>
<keyword evidence="3" id="KW-1185">Reference proteome</keyword>